<dbReference type="EMBL" id="JACXVP010000002">
    <property type="protein sequence ID" value="KAG5622144.1"/>
    <property type="molecule type" value="Genomic_DNA"/>
</dbReference>
<sequence length="127" mass="14433">MTRMNSLAKEQKEVKPKCRATGNSGRDGCAGDWYGGWHQKLFLKLKPLLFNSQFCLGNWDLPCFGLISCSWVLLYRGSSRDRFRSCRSSQWKLVGSLSLPEATDFFNWLSNSFLKFGESSSAISVFL</sequence>
<comment type="caution">
    <text evidence="1">The sequence shown here is derived from an EMBL/GenBank/DDBJ whole genome shotgun (WGS) entry which is preliminary data.</text>
</comment>
<dbReference type="AlphaFoldDB" id="A0A9J6ACA0"/>
<protein>
    <submittedName>
        <fullName evidence="1">Uncharacterized protein</fullName>
    </submittedName>
</protein>
<organism evidence="1 2">
    <name type="scientific">Solanum commersonii</name>
    <name type="common">Commerson's wild potato</name>
    <name type="synonym">Commerson's nightshade</name>
    <dbReference type="NCBI Taxonomy" id="4109"/>
    <lineage>
        <taxon>Eukaryota</taxon>
        <taxon>Viridiplantae</taxon>
        <taxon>Streptophyta</taxon>
        <taxon>Embryophyta</taxon>
        <taxon>Tracheophyta</taxon>
        <taxon>Spermatophyta</taxon>
        <taxon>Magnoliopsida</taxon>
        <taxon>eudicotyledons</taxon>
        <taxon>Gunneridae</taxon>
        <taxon>Pentapetalae</taxon>
        <taxon>asterids</taxon>
        <taxon>lamiids</taxon>
        <taxon>Solanales</taxon>
        <taxon>Solanaceae</taxon>
        <taxon>Solanoideae</taxon>
        <taxon>Solaneae</taxon>
        <taxon>Solanum</taxon>
    </lineage>
</organism>
<evidence type="ECO:0000313" key="2">
    <source>
        <dbReference type="Proteomes" id="UP000824120"/>
    </source>
</evidence>
<proteinExistence type="predicted"/>
<evidence type="ECO:0000313" key="1">
    <source>
        <dbReference type="EMBL" id="KAG5622144.1"/>
    </source>
</evidence>
<reference evidence="1 2" key="1">
    <citation type="submission" date="2020-09" db="EMBL/GenBank/DDBJ databases">
        <title>De no assembly of potato wild relative species, Solanum commersonii.</title>
        <authorList>
            <person name="Cho K."/>
        </authorList>
    </citation>
    <scope>NUCLEOTIDE SEQUENCE [LARGE SCALE GENOMIC DNA]</scope>
    <source>
        <strain evidence="1">LZ3.2</strain>
        <tissue evidence="1">Leaf</tissue>
    </source>
</reference>
<keyword evidence="2" id="KW-1185">Reference proteome</keyword>
<name>A0A9J6ACA0_SOLCO</name>
<dbReference type="Proteomes" id="UP000824120">
    <property type="component" value="Chromosome 2"/>
</dbReference>
<gene>
    <name evidence="1" type="ORF">H5410_007362</name>
</gene>
<accession>A0A9J6ACA0</accession>